<accession>A0A0R3JTR8</accession>
<dbReference type="AlphaFoldDB" id="A0A0R3JTR8"/>
<name>A0A0R3JTR8_CALMK</name>
<comment type="similarity">
    <text evidence="4 12">Belongs to the SHMT family.</text>
</comment>
<dbReference type="PANTHER" id="PTHR11680:SF35">
    <property type="entry name" value="SERINE HYDROXYMETHYLTRANSFERASE 1"/>
    <property type="match status" value="1"/>
</dbReference>
<dbReference type="HAMAP" id="MF_00051">
    <property type="entry name" value="SHMT"/>
    <property type="match status" value="1"/>
</dbReference>
<proteinExistence type="inferred from homology"/>
<keyword evidence="16" id="KW-1185">Reference proteome</keyword>
<dbReference type="GO" id="GO:0008168">
    <property type="term" value="F:methyltransferase activity"/>
    <property type="evidence" value="ECO:0007669"/>
    <property type="project" value="UniProtKB-KW"/>
</dbReference>
<dbReference type="PANTHER" id="PTHR11680">
    <property type="entry name" value="SERINE HYDROXYMETHYLTRANSFERASE"/>
    <property type="match status" value="1"/>
</dbReference>
<dbReference type="InterPro" id="IPR039429">
    <property type="entry name" value="SHMT-like_dom"/>
</dbReference>
<evidence type="ECO:0000256" key="11">
    <source>
        <dbReference type="ARBA" id="ARBA00054606"/>
    </source>
</evidence>
<dbReference type="EMBL" id="LKHP01000006">
    <property type="protein sequence ID" value="KRQ86913.1"/>
    <property type="molecule type" value="Genomic_DNA"/>
</dbReference>
<dbReference type="EC" id="2.1.2.1" evidence="12"/>
<comment type="pathway">
    <text evidence="12">One-carbon metabolism; tetrahydrofolate interconversion.</text>
</comment>
<dbReference type="GO" id="GO:0035999">
    <property type="term" value="P:tetrahydrofolate interconversion"/>
    <property type="evidence" value="ECO:0007669"/>
    <property type="project" value="UniProtKB-UniRule"/>
</dbReference>
<feature type="binding site" evidence="12">
    <location>
        <position position="241"/>
    </location>
    <ligand>
        <name>(6S)-5,6,7,8-tetrahydrofolate</name>
        <dbReference type="ChEBI" id="CHEBI:57453"/>
    </ligand>
</feature>
<feature type="site" description="Plays an important role in substrate specificity" evidence="12">
    <location>
        <position position="226"/>
    </location>
</feature>
<evidence type="ECO:0000256" key="10">
    <source>
        <dbReference type="ARBA" id="ARBA00022898"/>
    </source>
</evidence>
<dbReference type="GO" id="GO:0005829">
    <property type="term" value="C:cytosol"/>
    <property type="evidence" value="ECO:0007669"/>
    <property type="project" value="TreeGrafter"/>
</dbReference>
<evidence type="ECO:0000256" key="3">
    <source>
        <dbReference type="ARBA" id="ARBA00004496"/>
    </source>
</evidence>
<dbReference type="PIRSF" id="PIRSF000412">
    <property type="entry name" value="SHMT"/>
    <property type="match status" value="1"/>
</dbReference>
<comment type="catalytic activity">
    <reaction evidence="1 12">
        <text>(6R)-5,10-methylene-5,6,7,8-tetrahydrofolate + glycine + H2O = (6S)-5,6,7,8-tetrahydrofolate + L-serine</text>
        <dbReference type="Rhea" id="RHEA:15481"/>
        <dbReference type="ChEBI" id="CHEBI:15377"/>
        <dbReference type="ChEBI" id="CHEBI:15636"/>
        <dbReference type="ChEBI" id="CHEBI:33384"/>
        <dbReference type="ChEBI" id="CHEBI:57305"/>
        <dbReference type="ChEBI" id="CHEBI:57453"/>
        <dbReference type="EC" id="2.1.2.1"/>
    </reaction>
</comment>
<evidence type="ECO:0000256" key="4">
    <source>
        <dbReference type="ARBA" id="ARBA00006376"/>
    </source>
</evidence>
<evidence type="ECO:0000313" key="15">
    <source>
        <dbReference type="EMBL" id="KRQ86913.1"/>
    </source>
</evidence>
<evidence type="ECO:0000313" key="16">
    <source>
        <dbReference type="Proteomes" id="UP000052015"/>
    </source>
</evidence>
<dbReference type="GO" id="GO:0004372">
    <property type="term" value="F:glycine hydroxymethyltransferase activity"/>
    <property type="evidence" value="ECO:0007669"/>
    <property type="project" value="UniProtKB-UniRule"/>
</dbReference>
<comment type="function">
    <text evidence="11">Catalyzes the reversible interconversion of serine and glycine with tetrahydrofolate (THF) serving as the one-carbon carrier. This reaction serves as the major source of one-carbon groups required for the biosynthesis of purines, thymidylate, methionine, and other important biomolecules. Also exhibits THF-independent aldolase activity toward beta-hydroxyamino acids, producing glycine and aldehydes, via a retro-aldol mechanism. Thus, is able to catalyze the cleavage of L-allo-threonine.</text>
</comment>
<dbReference type="PATRIC" id="fig|908809.3.peg.1413"/>
<keyword evidence="8 12" id="KW-0028">Amino-acid biosynthesis</keyword>
<reference evidence="15 16" key="1">
    <citation type="submission" date="2015-09" db="EMBL/GenBank/DDBJ databases">
        <title>Draft genome sequence of a Caloramator mitchellensis, a moderate thermophile from the Great Artesian Basin of Australia.</title>
        <authorList>
            <person name="Patel B.K."/>
        </authorList>
    </citation>
    <scope>NUCLEOTIDE SEQUENCE [LARGE SCALE GENOMIC DNA]</scope>
    <source>
        <strain evidence="15 16">VF08</strain>
    </source>
</reference>
<comment type="subcellular location">
    <subcellularLocation>
        <location evidence="3 12">Cytoplasm</location>
    </subcellularLocation>
</comment>
<evidence type="ECO:0000256" key="5">
    <source>
        <dbReference type="ARBA" id="ARBA00011738"/>
    </source>
</evidence>
<dbReference type="InterPro" id="IPR015422">
    <property type="entry name" value="PyrdxlP-dep_Trfase_small"/>
</dbReference>
<protein>
    <recommendedName>
        <fullName evidence="12">Serine hydroxymethyltransferase</fullName>
        <shortName evidence="12">SHMT</shortName>
        <shortName evidence="12">Serine methylase</shortName>
        <ecNumber evidence="12">2.1.2.1</ecNumber>
    </recommendedName>
</protein>
<feature type="binding site" evidence="12">
    <location>
        <begin position="350"/>
        <end position="352"/>
    </location>
    <ligand>
        <name>(6S)-5,6,7,8-tetrahydrofolate</name>
        <dbReference type="ChEBI" id="CHEBI:57453"/>
    </ligand>
</feature>
<gene>
    <name evidence="12 15" type="primary">glyA</name>
    <name evidence="15" type="ORF">ABG79_01404</name>
</gene>
<dbReference type="InterPro" id="IPR019798">
    <property type="entry name" value="Ser_HO-MeTrfase_PLP_BS"/>
</dbReference>
<dbReference type="UniPathway" id="UPA00288">
    <property type="reaction ID" value="UER01023"/>
</dbReference>
<comment type="cofactor">
    <cofactor evidence="2 12 13">
        <name>pyridoxal 5'-phosphate</name>
        <dbReference type="ChEBI" id="CHEBI:597326"/>
    </cofactor>
</comment>
<dbReference type="Gene3D" id="3.40.640.10">
    <property type="entry name" value="Type I PLP-dependent aspartate aminotransferase-like (Major domain)"/>
    <property type="match status" value="1"/>
</dbReference>
<dbReference type="GO" id="GO:0030170">
    <property type="term" value="F:pyridoxal phosphate binding"/>
    <property type="evidence" value="ECO:0007669"/>
    <property type="project" value="UniProtKB-UniRule"/>
</dbReference>
<evidence type="ECO:0000256" key="2">
    <source>
        <dbReference type="ARBA" id="ARBA00001933"/>
    </source>
</evidence>
<feature type="modified residue" description="N6-(pyridoxal phosphate)lysine" evidence="12 13">
    <location>
        <position position="227"/>
    </location>
</feature>
<dbReference type="NCBIfam" id="NF000586">
    <property type="entry name" value="PRK00011.1"/>
    <property type="match status" value="1"/>
</dbReference>
<keyword evidence="6 12" id="KW-0963">Cytoplasm</keyword>
<evidence type="ECO:0000256" key="7">
    <source>
        <dbReference type="ARBA" id="ARBA00022563"/>
    </source>
</evidence>
<keyword evidence="15" id="KW-0489">Methyltransferase</keyword>
<dbReference type="InterPro" id="IPR001085">
    <property type="entry name" value="Ser_HO-MeTrfase"/>
</dbReference>
<evidence type="ECO:0000256" key="12">
    <source>
        <dbReference type="HAMAP-Rule" id="MF_00051"/>
    </source>
</evidence>
<sequence>MSLEHVKRIDSEVYEYILKEMERQENKIELIASENFTSKAVMEAQGSQLTNKYAEGYPGKRYYGGCEYVDVVEDLARERLKKIFGADHANVQPHSGSQANMAVYMAVLEPGDKVLGMNLSHGGHLTHGSPVNFSGKLFKFISYGVNENGFIDYDELRKMAIEEKPKMIVSGASAYPRIIDFKKIREICDEVGAYMMVDMAHIAGLVAAGLHPNPVEYADFVTTTTHKTLRGPRGGAILCKEQYTKLIDKTIFPGIQGGPLEHVIAAKAVCFKEAMSDEFKEYQKRVVENAKALANALMDRGFNLVSGGTDNHLMLVDLRNKKITGKDAEHLLDEIGITVNKNTIPFDPESPFVTSGIRIGTPAVTTRGFGKEEMVEIADIINWVIENRDADLTPARERVKALVSKFKLYA</sequence>
<dbReference type="Pfam" id="PF00464">
    <property type="entry name" value="SHMT"/>
    <property type="match status" value="1"/>
</dbReference>
<dbReference type="OrthoDB" id="9803846at2"/>
<dbReference type="InterPro" id="IPR049943">
    <property type="entry name" value="Ser_HO-MeTrfase-like"/>
</dbReference>
<dbReference type="Proteomes" id="UP000052015">
    <property type="component" value="Unassembled WGS sequence"/>
</dbReference>
<evidence type="ECO:0000256" key="13">
    <source>
        <dbReference type="PIRSR" id="PIRSR000412-50"/>
    </source>
</evidence>
<dbReference type="InterPro" id="IPR015421">
    <property type="entry name" value="PyrdxlP-dep_Trfase_major"/>
</dbReference>
<comment type="pathway">
    <text evidence="12">Amino-acid biosynthesis; glycine biosynthesis; glycine from L-serine: step 1/1.</text>
</comment>
<dbReference type="PROSITE" id="PS00096">
    <property type="entry name" value="SHMT"/>
    <property type="match status" value="1"/>
</dbReference>
<dbReference type="STRING" id="908809.ABG79_01404"/>
<dbReference type="UniPathway" id="UPA00193"/>
<feature type="domain" description="Serine hydroxymethyltransferase-like" evidence="14">
    <location>
        <begin position="7"/>
        <end position="381"/>
    </location>
</feature>
<comment type="subunit">
    <text evidence="5 12">Homodimer.</text>
</comment>
<feature type="binding site" evidence="12">
    <location>
        <position position="119"/>
    </location>
    <ligand>
        <name>(6S)-5,6,7,8-tetrahydrofolate</name>
        <dbReference type="ChEBI" id="CHEBI:57453"/>
    </ligand>
</feature>
<keyword evidence="10 12" id="KW-0663">Pyridoxal phosphate</keyword>
<organism evidence="15 16">
    <name type="scientific">Caloramator mitchellensis</name>
    <dbReference type="NCBI Taxonomy" id="908809"/>
    <lineage>
        <taxon>Bacteria</taxon>
        <taxon>Bacillati</taxon>
        <taxon>Bacillota</taxon>
        <taxon>Clostridia</taxon>
        <taxon>Eubacteriales</taxon>
        <taxon>Clostridiaceae</taxon>
        <taxon>Caloramator</taxon>
    </lineage>
</organism>
<dbReference type="FunFam" id="3.90.1150.10:FF:000003">
    <property type="entry name" value="Serine hydroxymethyltransferase"/>
    <property type="match status" value="1"/>
</dbReference>
<dbReference type="RefSeq" id="WP_057978512.1">
    <property type="nucleotide sequence ID" value="NZ_LKHP01000006.1"/>
</dbReference>
<dbReference type="CDD" id="cd00378">
    <property type="entry name" value="SHMT"/>
    <property type="match status" value="1"/>
</dbReference>
<evidence type="ECO:0000256" key="9">
    <source>
        <dbReference type="ARBA" id="ARBA00022679"/>
    </source>
</evidence>
<comment type="caution">
    <text evidence="15">The sequence shown here is derived from an EMBL/GenBank/DDBJ whole genome shotgun (WGS) entry which is preliminary data.</text>
</comment>
<dbReference type="FunFam" id="3.40.640.10:FF:000001">
    <property type="entry name" value="Serine hydroxymethyltransferase"/>
    <property type="match status" value="1"/>
</dbReference>
<dbReference type="GO" id="GO:0019264">
    <property type="term" value="P:glycine biosynthetic process from serine"/>
    <property type="evidence" value="ECO:0007669"/>
    <property type="project" value="UniProtKB-UniRule"/>
</dbReference>
<dbReference type="InterPro" id="IPR015424">
    <property type="entry name" value="PyrdxlP-dep_Trfase"/>
</dbReference>
<dbReference type="Gene3D" id="3.90.1150.10">
    <property type="entry name" value="Aspartate Aminotransferase, domain 1"/>
    <property type="match status" value="1"/>
</dbReference>
<dbReference type="SUPFAM" id="SSF53383">
    <property type="entry name" value="PLP-dependent transferases"/>
    <property type="match status" value="1"/>
</dbReference>
<evidence type="ECO:0000256" key="6">
    <source>
        <dbReference type="ARBA" id="ARBA00022490"/>
    </source>
</evidence>
<keyword evidence="7 12" id="KW-0554">One-carbon metabolism</keyword>
<feature type="binding site" evidence="12">
    <location>
        <begin position="123"/>
        <end position="125"/>
    </location>
    <ligand>
        <name>(6S)-5,6,7,8-tetrahydrofolate</name>
        <dbReference type="ChEBI" id="CHEBI:57453"/>
    </ligand>
</feature>
<evidence type="ECO:0000256" key="1">
    <source>
        <dbReference type="ARBA" id="ARBA00001528"/>
    </source>
</evidence>
<evidence type="ECO:0000256" key="8">
    <source>
        <dbReference type="ARBA" id="ARBA00022605"/>
    </source>
</evidence>
<keyword evidence="9 12" id="KW-0808">Transferase</keyword>
<evidence type="ECO:0000259" key="14">
    <source>
        <dbReference type="Pfam" id="PF00464"/>
    </source>
</evidence>
<dbReference type="GO" id="GO:0032259">
    <property type="term" value="P:methylation"/>
    <property type="evidence" value="ECO:0007669"/>
    <property type="project" value="UniProtKB-KW"/>
</dbReference>